<sequence length="120" mass="13375">MDALKAAIYILMVTAGVNAVLLMMNEVGMTVMTPYNTTQWDAAFNATEIVESWGWQENNFYDIATGLISFWYAVRKLIEGVPMMLEAVGVPAFIYGPIYTVYRLLWVIAIALGIIAGRQT</sequence>
<dbReference type="AlphaFoldDB" id="X1ALA2"/>
<feature type="transmembrane region" description="Helical" evidence="1">
    <location>
        <begin position="7"/>
        <end position="24"/>
    </location>
</feature>
<protein>
    <submittedName>
        <fullName evidence="2">Uncharacterized protein</fullName>
    </submittedName>
</protein>
<reference evidence="2" key="1">
    <citation type="journal article" date="2014" name="Front. Microbiol.">
        <title>High frequency of phylogenetically diverse reductive dehalogenase-homologous genes in deep subseafloor sedimentary metagenomes.</title>
        <authorList>
            <person name="Kawai M."/>
            <person name="Futagami T."/>
            <person name="Toyoda A."/>
            <person name="Takaki Y."/>
            <person name="Nishi S."/>
            <person name="Hori S."/>
            <person name="Arai W."/>
            <person name="Tsubouchi T."/>
            <person name="Morono Y."/>
            <person name="Uchiyama I."/>
            <person name="Ito T."/>
            <person name="Fujiyama A."/>
            <person name="Inagaki F."/>
            <person name="Takami H."/>
        </authorList>
    </citation>
    <scope>NUCLEOTIDE SEQUENCE</scope>
    <source>
        <strain evidence="2">Expedition CK06-06</strain>
    </source>
</reference>
<keyword evidence="1" id="KW-0812">Transmembrane</keyword>
<comment type="caution">
    <text evidence="2">The sequence shown here is derived from an EMBL/GenBank/DDBJ whole genome shotgun (WGS) entry which is preliminary data.</text>
</comment>
<dbReference type="EMBL" id="BART01006287">
    <property type="protein sequence ID" value="GAG60756.1"/>
    <property type="molecule type" value="Genomic_DNA"/>
</dbReference>
<accession>X1ALA2</accession>
<evidence type="ECO:0000256" key="1">
    <source>
        <dbReference type="SAM" id="Phobius"/>
    </source>
</evidence>
<evidence type="ECO:0000313" key="2">
    <source>
        <dbReference type="EMBL" id="GAG60756.1"/>
    </source>
</evidence>
<name>X1ALA2_9ZZZZ</name>
<feature type="transmembrane region" description="Helical" evidence="1">
    <location>
        <begin position="92"/>
        <end position="116"/>
    </location>
</feature>
<keyword evidence="1" id="KW-1133">Transmembrane helix</keyword>
<keyword evidence="1" id="KW-0472">Membrane</keyword>
<organism evidence="2">
    <name type="scientific">marine sediment metagenome</name>
    <dbReference type="NCBI Taxonomy" id="412755"/>
    <lineage>
        <taxon>unclassified sequences</taxon>
        <taxon>metagenomes</taxon>
        <taxon>ecological metagenomes</taxon>
    </lineage>
</organism>
<gene>
    <name evidence="2" type="ORF">S01H4_14330</name>
</gene>
<proteinExistence type="predicted"/>